<feature type="compositionally biased region" description="Polar residues" evidence="1">
    <location>
        <begin position="193"/>
        <end position="224"/>
    </location>
</feature>
<feature type="compositionally biased region" description="Polar residues" evidence="1">
    <location>
        <begin position="164"/>
        <end position="184"/>
    </location>
</feature>
<dbReference type="EMBL" id="SNSC02000024">
    <property type="protein sequence ID" value="TID14038.1"/>
    <property type="molecule type" value="Genomic_DNA"/>
</dbReference>
<evidence type="ECO:0000256" key="1">
    <source>
        <dbReference type="SAM" id="MobiDB-lite"/>
    </source>
</evidence>
<feature type="compositionally biased region" description="Polar residues" evidence="1">
    <location>
        <begin position="371"/>
        <end position="393"/>
    </location>
</feature>
<keyword evidence="3" id="KW-1185">Reference proteome</keyword>
<feature type="region of interest" description="Disordered" evidence="1">
    <location>
        <begin position="368"/>
        <end position="393"/>
    </location>
</feature>
<dbReference type="Proteomes" id="UP000298493">
    <property type="component" value="Unassembled WGS sequence"/>
</dbReference>
<evidence type="ECO:0000313" key="2">
    <source>
        <dbReference type="EMBL" id="TID14038.1"/>
    </source>
</evidence>
<feature type="compositionally biased region" description="Basic and acidic residues" evidence="1">
    <location>
        <begin position="14"/>
        <end position="25"/>
    </location>
</feature>
<dbReference type="AlphaFoldDB" id="A0A4Z1NSZ5"/>
<feature type="compositionally biased region" description="Polar residues" evidence="1">
    <location>
        <begin position="139"/>
        <end position="154"/>
    </location>
</feature>
<protein>
    <submittedName>
        <fullName evidence="2">Putative mitochondrial carrier</fullName>
    </submittedName>
</protein>
<name>A0A4Z1NSZ5_9PEZI</name>
<gene>
    <name evidence="2" type="ORF">E6O75_ATG07270</name>
</gene>
<sequence length="393" mass="43311">MPPLRTPVSASRPVKTERTHEENQERAYIAASRRSDRSLEARIESARRASEIHKKRTGRGLRVTEQDVINEEMYEEEDDDLPSQYRRLQAHIASTADIFNGRLNAYLLSAVGTRSMILDQNMGQIGQPQNIPFFPYTPPQSANPQVTSPTTAQKGQGYRPAPYPNQQARMDSQQQRSASLTSIQDVKKEGQSPDEQNSAPSTPQQSTTPMGAATTQGMNPGTLLSPQFNLGYGFGSGMSTFDPMMQFNNNNTMSPLTAALPNEAQQFFGTNFFDPSNAYTPYFMNAPSGLMMPQQGVNYNYNPNLTSPKTVQTSQSMTGMNQTLSQMPTTMDSGIEQAFSPQTASAGDISSSYNNPTYAFPNYFSDGKSGDGTTTLGTPTNEYDSFLNYNQDE</sequence>
<proteinExistence type="predicted"/>
<feature type="region of interest" description="Disordered" evidence="1">
    <location>
        <begin position="129"/>
        <end position="224"/>
    </location>
</feature>
<accession>A0A4Z1NSZ5</accession>
<comment type="caution">
    <text evidence="2">The sequence shown here is derived from an EMBL/GenBank/DDBJ whole genome shotgun (WGS) entry which is preliminary data.</text>
</comment>
<organism evidence="2 3">
    <name type="scientific">Venturia nashicola</name>
    <dbReference type="NCBI Taxonomy" id="86259"/>
    <lineage>
        <taxon>Eukaryota</taxon>
        <taxon>Fungi</taxon>
        <taxon>Dikarya</taxon>
        <taxon>Ascomycota</taxon>
        <taxon>Pezizomycotina</taxon>
        <taxon>Dothideomycetes</taxon>
        <taxon>Pleosporomycetidae</taxon>
        <taxon>Venturiales</taxon>
        <taxon>Venturiaceae</taxon>
        <taxon>Venturia</taxon>
    </lineage>
</organism>
<feature type="region of interest" description="Disordered" evidence="1">
    <location>
        <begin position="1"/>
        <end position="33"/>
    </location>
</feature>
<dbReference type="STRING" id="86259.A0A4Z1NSZ5"/>
<reference evidence="2 3" key="1">
    <citation type="submission" date="2019-04" db="EMBL/GenBank/DDBJ databases">
        <title>High contiguity whole genome sequence and gene annotation resource for two Venturia nashicola isolates.</title>
        <authorList>
            <person name="Prokchorchik M."/>
            <person name="Won K."/>
            <person name="Lee Y."/>
            <person name="Choi E.D."/>
            <person name="Segonzac C."/>
            <person name="Sohn K.H."/>
        </authorList>
    </citation>
    <scope>NUCLEOTIDE SEQUENCE [LARGE SCALE GENOMIC DNA]</scope>
    <source>
        <strain evidence="2 3">PRI2</strain>
    </source>
</reference>
<evidence type="ECO:0000313" key="3">
    <source>
        <dbReference type="Proteomes" id="UP000298493"/>
    </source>
</evidence>